<proteinExistence type="predicted"/>
<protein>
    <submittedName>
        <fullName evidence="1">Uncharacterized protein</fullName>
    </submittedName>
</protein>
<reference evidence="1" key="1">
    <citation type="journal article" date="2014" name="Front. Microbiol.">
        <title>High frequency of phylogenetically diverse reductive dehalogenase-homologous genes in deep subseafloor sedimentary metagenomes.</title>
        <authorList>
            <person name="Kawai M."/>
            <person name="Futagami T."/>
            <person name="Toyoda A."/>
            <person name="Takaki Y."/>
            <person name="Nishi S."/>
            <person name="Hori S."/>
            <person name="Arai W."/>
            <person name="Tsubouchi T."/>
            <person name="Morono Y."/>
            <person name="Uchiyama I."/>
            <person name="Ito T."/>
            <person name="Fujiyama A."/>
            <person name="Inagaki F."/>
            <person name="Takami H."/>
        </authorList>
    </citation>
    <scope>NUCLEOTIDE SEQUENCE</scope>
    <source>
        <strain evidence="1">Expedition CK06-06</strain>
    </source>
</reference>
<comment type="caution">
    <text evidence="1">The sequence shown here is derived from an EMBL/GenBank/DDBJ whole genome shotgun (WGS) entry which is preliminary data.</text>
</comment>
<organism evidence="1">
    <name type="scientific">marine sediment metagenome</name>
    <dbReference type="NCBI Taxonomy" id="412755"/>
    <lineage>
        <taxon>unclassified sequences</taxon>
        <taxon>metagenomes</taxon>
        <taxon>ecological metagenomes</taxon>
    </lineage>
</organism>
<evidence type="ECO:0000313" key="1">
    <source>
        <dbReference type="EMBL" id="GAH13028.1"/>
    </source>
</evidence>
<sequence length="107" mass="12857">MGTYASLYPPPLDLPPDELAELYYLEGTRHKLNRLKSRSICQCACCSNQENDMIYIEIHDEWYCVECHDNDRIWYPAHGSAENKYQHDYINMYYEMKEKFEKKYLDG</sequence>
<dbReference type="EMBL" id="BART01037989">
    <property type="protein sequence ID" value="GAH13028.1"/>
    <property type="molecule type" value="Genomic_DNA"/>
</dbReference>
<dbReference type="AlphaFoldDB" id="X1EWP2"/>
<gene>
    <name evidence="1" type="ORF">S01H4_63256</name>
</gene>
<feature type="non-terminal residue" evidence="1">
    <location>
        <position position="107"/>
    </location>
</feature>
<accession>X1EWP2</accession>
<name>X1EWP2_9ZZZZ</name>